<keyword evidence="2 5" id="KW-0812">Transmembrane</keyword>
<dbReference type="PROSITE" id="PS50920">
    <property type="entry name" value="SOLCAR"/>
    <property type="match status" value="1"/>
</dbReference>
<dbReference type="VEuPathDB" id="TriTrypDB:C3747_113g78"/>
<evidence type="ECO:0000256" key="4">
    <source>
        <dbReference type="ARBA" id="ARBA00023136"/>
    </source>
</evidence>
<dbReference type="VEuPathDB" id="TriTrypDB:TcG_04270"/>
<dbReference type="GO" id="GO:0016020">
    <property type="term" value="C:membrane"/>
    <property type="evidence" value="ECO:0007669"/>
    <property type="project" value="UniProtKB-SubCell"/>
</dbReference>
<keyword evidence="7" id="KW-1133">Transmembrane helix</keyword>
<keyword evidence="6" id="KW-0813">Transport</keyword>
<evidence type="ECO:0000256" key="1">
    <source>
        <dbReference type="ARBA" id="ARBA00004141"/>
    </source>
</evidence>
<dbReference type="AlphaFoldDB" id="A0A2V2V4Y3"/>
<protein>
    <recommendedName>
        <fullName evidence="10">Mitochondrial carrier protein</fullName>
    </recommendedName>
</protein>
<feature type="repeat" description="Solcar" evidence="5">
    <location>
        <begin position="128"/>
        <end position="216"/>
    </location>
</feature>
<dbReference type="VEuPathDB" id="TriTrypDB:C4B63_42g236"/>
<dbReference type="VEuPathDB" id="TriTrypDB:BCY84_00807"/>
<dbReference type="Proteomes" id="UP000246121">
    <property type="component" value="Unassembled WGS sequence"/>
</dbReference>
<evidence type="ECO:0000313" key="9">
    <source>
        <dbReference type="Proteomes" id="UP000246121"/>
    </source>
</evidence>
<organism evidence="8 9">
    <name type="scientific">Trypanosoma cruzi</name>
    <dbReference type="NCBI Taxonomy" id="5693"/>
    <lineage>
        <taxon>Eukaryota</taxon>
        <taxon>Discoba</taxon>
        <taxon>Euglenozoa</taxon>
        <taxon>Kinetoplastea</taxon>
        <taxon>Metakinetoplastina</taxon>
        <taxon>Trypanosomatida</taxon>
        <taxon>Trypanosomatidae</taxon>
        <taxon>Trypanosoma</taxon>
        <taxon>Schizotrypanum</taxon>
    </lineage>
</organism>
<evidence type="ECO:0000256" key="3">
    <source>
        <dbReference type="ARBA" id="ARBA00022737"/>
    </source>
</evidence>
<evidence type="ECO:0000256" key="5">
    <source>
        <dbReference type="PROSITE-ProRule" id="PRU00282"/>
    </source>
</evidence>
<evidence type="ECO:0000256" key="2">
    <source>
        <dbReference type="ARBA" id="ARBA00022692"/>
    </source>
</evidence>
<reference evidence="8 9" key="1">
    <citation type="journal article" date="2018" name="Microb. Genom.">
        <title>Expanding an expanded genome: long-read sequencing of Trypanosoma cruzi.</title>
        <authorList>
            <person name="Berna L."/>
            <person name="Rodriguez M."/>
            <person name="Chiribao M.L."/>
            <person name="Parodi-Talice A."/>
            <person name="Pita S."/>
            <person name="Rijo G."/>
            <person name="Alvarez-Valin F."/>
            <person name="Robello C."/>
        </authorList>
    </citation>
    <scope>NUCLEOTIDE SEQUENCE [LARGE SCALE GENOMIC DNA]</scope>
    <source>
        <strain evidence="8 9">Dm28c</strain>
    </source>
</reference>
<dbReference type="EMBL" id="PRFA01000042">
    <property type="protein sequence ID" value="PWU91595.1"/>
    <property type="molecule type" value="Genomic_DNA"/>
</dbReference>
<comment type="similarity">
    <text evidence="6">Belongs to the mitochondrial carrier (TC 2.A.29) family.</text>
</comment>
<evidence type="ECO:0000256" key="6">
    <source>
        <dbReference type="RuleBase" id="RU000488"/>
    </source>
</evidence>
<dbReference type="VEuPathDB" id="TriTrypDB:TcBrA4_0031000"/>
<dbReference type="Pfam" id="PF00153">
    <property type="entry name" value="Mito_carr"/>
    <property type="match status" value="1"/>
</dbReference>
<comment type="subcellular location">
    <subcellularLocation>
        <location evidence="1">Membrane</location>
        <topology evidence="1">Multi-pass membrane protein</topology>
    </subcellularLocation>
</comment>
<sequence length="352" mass="39720">MPMSSGTTGYHPVFAPRFAGKFEEPLVRVQGYTEPRLTFVQHAAVVLGVSATTAFLRHPIVKFDSFYFLSDVPGESNRIYASDKRAQLFRTLFSVRWFSGPSALWSMSEYVFLLAIFTWLREVLSWGNNTPRGFAAGSLTGVAYAAVRHPYDVLRATSEATGGPKKFKGVGDVFRTALREKPSALLGLYRGFASAACGRLLQFGAQFGVYNATRYDGVYRQTCVLFFYCHLGAILGLFLQYPLLSVKYQLHMRNQFTKGRPHTYRSYILEVRARHGISKIYDGFFNSRPILNAVPAALLMTLYDVCARRYTEFLHPELQKVHGEVDQPIFGVRSAPYASSLPKYEFARKNDL</sequence>
<evidence type="ECO:0008006" key="10">
    <source>
        <dbReference type="Google" id="ProtNLM"/>
    </source>
</evidence>
<dbReference type="VEuPathDB" id="TriTrypDB:TcCL_NonESM05294"/>
<dbReference type="InterPro" id="IPR023395">
    <property type="entry name" value="MCP_dom_sf"/>
</dbReference>
<evidence type="ECO:0000256" key="7">
    <source>
        <dbReference type="SAM" id="Phobius"/>
    </source>
</evidence>
<dbReference type="PANTHER" id="PTHR24089">
    <property type="entry name" value="SOLUTE CARRIER FAMILY 25"/>
    <property type="match status" value="1"/>
</dbReference>
<keyword evidence="4 5" id="KW-0472">Membrane</keyword>
<dbReference type="VEuPathDB" id="TriTrypDB:ECC02_000175"/>
<proteinExistence type="inferred from homology"/>
<accession>A0A2V2V4Y3</accession>
<comment type="caution">
    <text evidence="8">The sequence shown here is derived from an EMBL/GenBank/DDBJ whole genome shotgun (WGS) entry which is preliminary data.</text>
</comment>
<dbReference type="VEuPathDB" id="TriTrypDB:TCDM_06278"/>
<dbReference type="VEuPathDB" id="TriTrypDB:TCSYLVIO_003079"/>
<dbReference type="InterPro" id="IPR018108">
    <property type="entry name" value="MCP_transmembrane"/>
</dbReference>
<dbReference type="VEuPathDB" id="TriTrypDB:TcYC6_0094960"/>
<dbReference type="VEuPathDB" id="TriTrypDB:TcCLB.507017.100"/>
<name>A0A2V2V4Y3_TRYCR</name>
<dbReference type="VEuPathDB" id="TriTrypDB:Tc_MARK_1791"/>
<evidence type="ECO:0000313" key="8">
    <source>
        <dbReference type="EMBL" id="PWU91595.1"/>
    </source>
</evidence>
<keyword evidence="3" id="KW-0677">Repeat</keyword>
<dbReference type="VEuPathDB" id="TriTrypDB:TcCLB.505807.250"/>
<dbReference type="SUPFAM" id="SSF103506">
    <property type="entry name" value="Mitochondrial carrier"/>
    <property type="match status" value="1"/>
</dbReference>
<gene>
    <name evidence="8" type="ORF">C4B63_42g236</name>
</gene>
<feature type="transmembrane region" description="Helical" evidence="7">
    <location>
        <begin position="225"/>
        <end position="244"/>
    </location>
</feature>
<dbReference type="Gene3D" id="1.50.40.10">
    <property type="entry name" value="Mitochondrial carrier domain"/>
    <property type="match status" value="1"/>
</dbReference>